<dbReference type="EMBL" id="JSZA02000120">
    <property type="protein sequence ID" value="KHD06928.1"/>
    <property type="molecule type" value="Genomic_DNA"/>
</dbReference>
<sequence length="129" mass="15206">MKNLLAIYMLYANALVLDYSDFGPQAMAYELIGFQWWQWEKPCCSEPDSIYNIKVVVYKDKDIALNEVKALFPVNPEQQQDYRYLEYSKAVSYLTEHIQDDEMPSLLKETKRKIVESLVQDKSWTPELP</sequence>
<proteinExistence type="predicted"/>
<organism evidence="1 2">
    <name type="scientific">Candidatus Thiomargarita nelsonii</name>
    <dbReference type="NCBI Taxonomy" id="1003181"/>
    <lineage>
        <taxon>Bacteria</taxon>
        <taxon>Pseudomonadati</taxon>
        <taxon>Pseudomonadota</taxon>
        <taxon>Gammaproteobacteria</taxon>
        <taxon>Thiotrichales</taxon>
        <taxon>Thiotrichaceae</taxon>
        <taxon>Thiomargarita</taxon>
    </lineage>
</organism>
<keyword evidence="2" id="KW-1185">Reference proteome</keyword>
<comment type="caution">
    <text evidence="1">The sequence shown here is derived from an EMBL/GenBank/DDBJ whole genome shotgun (WGS) entry which is preliminary data.</text>
</comment>
<dbReference type="AlphaFoldDB" id="A0A0A6PR11"/>
<accession>A0A0A6PR11</accession>
<name>A0A0A6PR11_9GAMM</name>
<evidence type="ECO:0000313" key="1">
    <source>
        <dbReference type="EMBL" id="KHD06928.1"/>
    </source>
</evidence>
<gene>
    <name evidence="1" type="ORF">PN36_23915</name>
</gene>
<reference evidence="1 2" key="1">
    <citation type="journal article" date="2016" name="Front. Microbiol.">
        <title>Single-Cell (Meta-)Genomics of a Dimorphic Candidatus Thiomargarita nelsonii Reveals Genomic Plasticity.</title>
        <authorList>
            <person name="Flood B.E."/>
            <person name="Fliss P."/>
            <person name="Jones D.S."/>
            <person name="Dick G.J."/>
            <person name="Jain S."/>
            <person name="Kaster A.K."/>
            <person name="Winkel M."/>
            <person name="Mussmann M."/>
            <person name="Bailey J."/>
        </authorList>
    </citation>
    <scope>NUCLEOTIDE SEQUENCE [LARGE SCALE GENOMIC DNA]</scope>
    <source>
        <strain evidence="1">Hydrate Ridge</strain>
    </source>
</reference>
<protein>
    <submittedName>
        <fullName evidence="1">Uncharacterized protein</fullName>
    </submittedName>
</protein>
<dbReference type="Proteomes" id="UP000030428">
    <property type="component" value="Unassembled WGS sequence"/>
</dbReference>
<evidence type="ECO:0000313" key="2">
    <source>
        <dbReference type="Proteomes" id="UP000030428"/>
    </source>
</evidence>